<dbReference type="EMBL" id="DWZD01000033">
    <property type="protein sequence ID" value="HJA78906.1"/>
    <property type="molecule type" value="Genomic_DNA"/>
</dbReference>
<dbReference type="Gene3D" id="2.40.50.200">
    <property type="entry name" value="Bacterial OB-fold"/>
    <property type="match status" value="1"/>
</dbReference>
<dbReference type="Proteomes" id="UP000823821">
    <property type="component" value="Unassembled WGS sequence"/>
</dbReference>
<proteinExistence type="predicted"/>
<accession>A0A9D2HL20</accession>
<feature type="chain" id="PRO_5038723519" evidence="2">
    <location>
        <begin position="21"/>
        <end position="126"/>
    </location>
</feature>
<evidence type="ECO:0000256" key="2">
    <source>
        <dbReference type="SAM" id="SignalP"/>
    </source>
</evidence>
<dbReference type="Pfam" id="PF04076">
    <property type="entry name" value="BOF"/>
    <property type="match status" value="1"/>
</dbReference>
<feature type="signal peptide" evidence="2">
    <location>
        <begin position="1"/>
        <end position="20"/>
    </location>
</feature>
<dbReference type="PANTHER" id="PTHR36571">
    <property type="entry name" value="PROTEIN YGIW"/>
    <property type="match status" value="1"/>
</dbReference>
<evidence type="ECO:0000313" key="4">
    <source>
        <dbReference type="Proteomes" id="UP000823821"/>
    </source>
</evidence>
<sequence>MRFVIFLLLLCAAATGGARAAGFEGPGAGSGADVVTRAADVAEAYDDVPCMLEGHLVEKLPQRKDRYVFRDESGTVVVEIEDETFGHLTVTPQTRIRLMGKVEWSSKRPNEVEVDGLAILDDMPQP</sequence>
<gene>
    <name evidence="3" type="ORF">H9784_04960</name>
</gene>
<dbReference type="NCBIfam" id="NF033674">
    <property type="entry name" value="stress_OB_fold"/>
    <property type="match status" value="1"/>
</dbReference>
<dbReference type="InterPro" id="IPR005220">
    <property type="entry name" value="CarO-like"/>
</dbReference>
<dbReference type="PANTHER" id="PTHR36571:SF1">
    <property type="entry name" value="PROTEIN YGIW"/>
    <property type="match status" value="1"/>
</dbReference>
<dbReference type="AlphaFoldDB" id="A0A9D2HL20"/>
<reference evidence="3" key="2">
    <citation type="submission" date="2021-04" db="EMBL/GenBank/DDBJ databases">
        <authorList>
            <person name="Gilroy R."/>
        </authorList>
    </citation>
    <scope>NUCLEOTIDE SEQUENCE</scope>
    <source>
        <strain evidence="3">5032</strain>
    </source>
</reference>
<name>A0A9D2HL20_9BACT</name>
<dbReference type="InterPro" id="IPR036700">
    <property type="entry name" value="BOBF_sf"/>
</dbReference>
<evidence type="ECO:0000256" key="1">
    <source>
        <dbReference type="ARBA" id="ARBA00022729"/>
    </source>
</evidence>
<evidence type="ECO:0000313" key="3">
    <source>
        <dbReference type="EMBL" id="HJA78906.1"/>
    </source>
</evidence>
<dbReference type="SUPFAM" id="SSF101756">
    <property type="entry name" value="Hypothetical protein YgiW"/>
    <property type="match status" value="1"/>
</dbReference>
<keyword evidence="1 2" id="KW-0732">Signal</keyword>
<protein>
    <submittedName>
        <fullName evidence="3">NirD/YgiW/YdeI family stress tolerance protein</fullName>
    </submittedName>
</protein>
<comment type="caution">
    <text evidence="3">The sequence shown here is derived from an EMBL/GenBank/DDBJ whole genome shotgun (WGS) entry which is preliminary data.</text>
</comment>
<organism evidence="3 4">
    <name type="scientific">Candidatus Desulfovibrio intestinavium</name>
    <dbReference type="NCBI Taxonomy" id="2838534"/>
    <lineage>
        <taxon>Bacteria</taxon>
        <taxon>Pseudomonadati</taxon>
        <taxon>Thermodesulfobacteriota</taxon>
        <taxon>Desulfovibrionia</taxon>
        <taxon>Desulfovibrionales</taxon>
        <taxon>Desulfovibrionaceae</taxon>
        <taxon>Desulfovibrio</taxon>
    </lineage>
</organism>
<reference evidence="3" key="1">
    <citation type="journal article" date="2021" name="PeerJ">
        <title>Extensive microbial diversity within the chicken gut microbiome revealed by metagenomics and culture.</title>
        <authorList>
            <person name="Gilroy R."/>
            <person name="Ravi A."/>
            <person name="Getino M."/>
            <person name="Pursley I."/>
            <person name="Horton D.L."/>
            <person name="Alikhan N.F."/>
            <person name="Baker D."/>
            <person name="Gharbi K."/>
            <person name="Hall N."/>
            <person name="Watson M."/>
            <person name="Adriaenssens E.M."/>
            <person name="Foster-Nyarko E."/>
            <person name="Jarju S."/>
            <person name="Secka A."/>
            <person name="Antonio M."/>
            <person name="Oren A."/>
            <person name="Chaudhuri R.R."/>
            <person name="La Ragione R."/>
            <person name="Hildebrand F."/>
            <person name="Pallen M.J."/>
        </authorList>
    </citation>
    <scope>NUCLEOTIDE SEQUENCE</scope>
    <source>
        <strain evidence="3">5032</strain>
    </source>
</reference>